<sequence>MLSIFSSCARIRAAFQTTPAASLIAIFCCGIAFCQEPSELPVIELKTSTIELEAPVEKACVGGRGRFLIASLRDRREVVVVDLVRRFVSFTIPLGEEVVELAAGTTHLHVVAPDSGLFQSWDLRTGERYRETAWPLTGHVKNIAMGSGNNRRLAVCFADSPHAKEPVQWATIELPSMEVQRLAIEDDSPATDFQLQASTDGTVFVARSSTSTPHYRGIVLIDPLHAEWLTWPDAPKNIRPNESGSRLFTDTGVFTLQLAKDQSTGMEGIARCVPALTGPMYLTQRSHDEANTWTLRSFDRPSALATIRFDKHFSDRDANAVPKLGRPLLFSVEGRYFVTLKDDTEVVLHHFNASELTMDD</sequence>
<accession>A0A7W5E6A3</accession>
<name>A0A7W5E6A3_9BACT</name>
<reference evidence="1 2" key="1">
    <citation type="submission" date="2020-08" db="EMBL/GenBank/DDBJ databases">
        <title>Genomic Encyclopedia of Type Strains, Phase III (KMG-III): the genomes of soil and plant-associated and newly described type strains.</title>
        <authorList>
            <person name="Whitman W."/>
        </authorList>
    </citation>
    <scope>NUCLEOTIDE SEQUENCE [LARGE SCALE GENOMIC DNA]</scope>
    <source>
        <strain evidence="1 2">CECT 8075</strain>
    </source>
</reference>
<proteinExistence type="predicted"/>
<organism evidence="1 2">
    <name type="scientific">Aporhodopirellula rubra</name>
    <dbReference type="NCBI Taxonomy" id="980271"/>
    <lineage>
        <taxon>Bacteria</taxon>
        <taxon>Pseudomonadati</taxon>
        <taxon>Planctomycetota</taxon>
        <taxon>Planctomycetia</taxon>
        <taxon>Pirellulales</taxon>
        <taxon>Pirellulaceae</taxon>
        <taxon>Aporhodopirellula</taxon>
    </lineage>
</organism>
<gene>
    <name evidence="1" type="ORF">FHS27_006361</name>
</gene>
<dbReference type="Proteomes" id="UP000536179">
    <property type="component" value="Unassembled WGS sequence"/>
</dbReference>
<keyword evidence="2" id="KW-1185">Reference proteome</keyword>
<evidence type="ECO:0000313" key="2">
    <source>
        <dbReference type="Proteomes" id="UP000536179"/>
    </source>
</evidence>
<dbReference type="SUPFAM" id="SSF82171">
    <property type="entry name" value="DPP6 N-terminal domain-like"/>
    <property type="match status" value="1"/>
</dbReference>
<dbReference type="EMBL" id="JACHXU010000040">
    <property type="protein sequence ID" value="MBB3210514.1"/>
    <property type="molecule type" value="Genomic_DNA"/>
</dbReference>
<dbReference type="RefSeq" id="WP_184309885.1">
    <property type="nucleotide sequence ID" value="NZ_JACHXU010000040.1"/>
</dbReference>
<comment type="caution">
    <text evidence="1">The sequence shown here is derived from an EMBL/GenBank/DDBJ whole genome shotgun (WGS) entry which is preliminary data.</text>
</comment>
<evidence type="ECO:0000313" key="1">
    <source>
        <dbReference type="EMBL" id="MBB3210514.1"/>
    </source>
</evidence>
<protein>
    <submittedName>
        <fullName evidence="1">Uncharacterized protein</fullName>
    </submittedName>
</protein>
<dbReference type="AlphaFoldDB" id="A0A7W5E6A3"/>